<dbReference type="InterPro" id="IPR016161">
    <property type="entry name" value="Ald_DH/histidinol_DH"/>
</dbReference>
<keyword evidence="8" id="KW-0368">Histidine biosynthesis</keyword>
<proteinExistence type="inferred from homology"/>
<feature type="binding site" evidence="8">
    <location>
        <position position="211"/>
    </location>
    <ligand>
        <name>NAD(+)</name>
        <dbReference type="ChEBI" id="CHEBI:57540"/>
    </ligand>
</feature>
<comment type="caution">
    <text evidence="12">The sequence shown here is derived from an EMBL/GenBank/DDBJ whole genome shotgun (WGS) entry which is preliminary data.</text>
</comment>
<dbReference type="Proteomes" id="UP000673375">
    <property type="component" value="Unassembled WGS sequence"/>
</dbReference>
<comment type="cofactor">
    <cofactor evidence="8">
        <name>Zn(2+)</name>
        <dbReference type="ChEBI" id="CHEBI:29105"/>
    </cofactor>
    <text evidence="8">Binds 1 zinc ion per subunit.</text>
</comment>
<evidence type="ECO:0000256" key="9">
    <source>
        <dbReference type="PIRNR" id="PIRNR000099"/>
    </source>
</evidence>
<dbReference type="SUPFAM" id="SSF53720">
    <property type="entry name" value="ALDH-like"/>
    <property type="match status" value="1"/>
</dbReference>
<feature type="active site" description="Proton acceptor" evidence="8">
    <location>
        <position position="325"/>
    </location>
</feature>
<feature type="binding site" evidence="8">
    <location>
        <position position="412"/>
    </location>
    <ligand>
        <name>substrate</name>
    </ligand>
</feature>
<evidence type="ECO:0000313" key="12">
    <source>
        <dbReference type="EMBL" id="MBP1045376.1"/>
    </source>
</evidence>
<feature type="binding site" evidence="8">
    <location>
        <position position="127"/>
    </location>
    <ligand>
        <name>NAD(+)</name>
        <dbReference type="ChEBI" id="CHEBI:57540"/>
    </ligand>
</feature>
<dbReference type="EMBL" id="JAEDXU010000001">
    <property type="protein sequence ID" value="MBP1045376.1"/>
    <property type="molecule type" value="Genomic_DNA"/>
</dbReference>
<feature type="binding site" evidence="8">
    <location>
        <position position="417"/>
    </location>
    <ligand>
        <name>substrate</name>
    </ligand>
</feature>
<evidence type="ECO:0000313" key="13">
    <source>
        <dbReference type="Proteomes" id="UP000673375"/>
    </source>
</evidence>
<feature type="binding site" evidence="8">
    <location>
        <position position="358"/>
    </location>
    <ligand>
        <name>Zn(2+)</name>
        <dbReference type="ChEBI" id="CHEBI:29105"/>
    </ligand>
</feature>
<keyword evidence="11" id="KW-0175">Coiled coil</keyword>
<evidence type="ECO:0000256" key="3">
    <source>
        <dbReference type="ARBA" id="ARBA00012965"/>
    </source>
</evidence>
<dbReference type="Gene3D" id="1.20.5.1300">
    <property type="match status" value="1"/>
</dbReference>
<evidence type="ECO:0000256" key="2">
    <source>
        <dbReference type="ARBA" id="ARBA00010178"/>
    </source>
</evidence>
<dbReference type="InterPro" id="IPR001692">
    <property type="entry name" value="Histidinol_DH_CS"/>
</dbReference>
<comment type="catalytic activity">
    <reaction evidence="7 8">
        <text>L-histidinol + 2 NAD(+) + H2O = L-histidine + 2 NADH + 3 H(+)</text>
        <dbReference type="Rhea" id="RHEA:20641"/>
        <dbReference type="ChEBI" id="CHEBI:15377"/>
        <dbReference type="ChEBI" id="CHEBI:15378"/>
        <dbReference type="ChEBI" id="CHEBI:57540"/>
        <dbReference type="ChEBI" id="CHEBI:57595"/>
        <dbReference type="ChEBI" id="CHEBI:57699"/>
        <dbReference type="ChEBI" id="CHEBI:57945"/>
        <dbReference type="EC" id="1.1.1.23"/>
    </reaction>
</comment>
<sequence length="430" mass="47263">MRWLSGTRQEILSELDKEKYMRKADDQQIEAATKEIIDNVVSSGDRALFEYSRKFDQTELDELEISQDAINQAYQQLEDSVKTALEKAKENIISYHKKQKQYDFMDSEKSGVIRGQLVRPLERVGVYVPGGTAAYPSSVLMNVLPAKIAGVDEVIMVTPPSPEGVPSIILAAAKIAGVDRVFQVGGAQAIAALAYGTATIPKVDKIVGPGNIYVATAKKQVFGTVGIDMIAGPSEIGVLADAQADPAFIAADLLSQAEHDVLARTFLVTDSKRLAEEVEREIAEQLITLPRKEIAERSIVDHSWIILASGTTDMFDIMNEIAPEHLEVQMEDPMSRLHDIRNAGSIFLGAYTSEPVGDYLSGTNHVLPTSGTAKFYSPLGVYDFVKYSQVSYYTKEALAEVQADIALLARKEGLEAHARAVEYRFKEEDK</sequence>
<dbReference type="PIRSF" id="PIRSF000099">
    <property type="entry name" value="Histidinol_dh"/>
    <property type="match status" value="1"/>
</dbReference>
<dbReference type="PANTHER" id="PTHR21256">
    <property type="entry name" value="HISTIDINOL DEHYDROGENASE HDH"/>
    <property type="match status" value="1"/>
</dbReference>
<organism evidence="12 13">
    <name type="scientific">Enterococcus larvae</name>
    <dbReference type="NCBI Taxonomy" id="2794352"/>
    <lineage>
        <taxon>Bacteria</taxon>
        <taxon>Bacillati</taxon>
        <taxon>Bacillota</taxon>
        <taxon>Bacilli</taxon>
        <taxon>Lactobacillales</taxon>
        <taxon>Enterococcaceae</taxon>
        <taxon>Enterococcus</taxon>
    </lineage>
</organism>
<dbReference type="InterPro" id="IPR012131">
    <property type="entry name" value="Hstdl_DH"/>
</dbReference>
<dbReference type="HAMAP" id="MF_01024">
    <property type="entry name" value="HisD"/>
    <property type="match status" value="1"/>
</dbReference>
<keyword evidence="5 8" id="KW-0862">Zinc</keyword>
<reference evidence="12 13" key="1">
    <citation type="submission" date="2020-12" db="EMBL/GenBank/DDBJ databases">
        <title>Vagococcus allomyrinae sp. nov. and Enterococcus lavae sp. nov., isolated from the larvae of Allomyrina dichotoma.</title>
        <authorList>
            <person name="Lee S.D."/>
        </authorList>
    </citation>
    <scope>NUCLEOTIDE SEQUENCE [LARGE SCALE GENOMIC DNA]</scope>
    <source>
        <strain evidence="12 13">BWM-S5</strain>
    </source>
</reference>
<feature type="binding site" evidence="8">
    <location>
        <position position="234"/>
    </location>
    <ligand>
        <name>substrate</name>
    </ligand>
</feature>
<comment type="function">
    <text evidence="1 8">Catalyzes the sequential NAD-dependent oxidations of L-histidinol to L-histidinaldehyde and then to L-histidine.</text>
</comment>
<feature type="binding site" evidence="8">
    <location>
        <position position="325"/>
    </location>
    <ligand>
        <name>substrate</name>
    </ligand>
</feature>
<dbReference type="PRINTS" id="PR00083">
    <property type="entry name" value="HOLDHDRGNASE"/>
</dbReference>
<comment type="similarity">
    <text evidence="2 8 9 10">Belongs to the histidinol dehydrogenase family.</text>
</comment>
<evidence type="ECO:0000256" key="1">
    <source>
        <dbReference type="ARBA" id="ARBA00003850"/>
    </source>
</evidence>
<dbReference type="GO" id="GO:0004399">
    <property type="term" value="F:histidinol dehydrogenase activity"/>
    <property type="evidence" value="ECO:0007669"/>
    <property type="project" value="UniProtKB-EC"/>
</dbReference>
<dbReference type="RefSeq" id="WP_209556141.1">
    <property type="nucleotide sequence ID" value="NZ_JAEDXU010000001.1"/>
</dbReference>
<evidence type="ECO:0000256" key="5">
    <source>
        <dbReference type="ARBA" id="ARBA00022833"/>
    </source>
</evidence>
<accession>A0ABS4CFG0</accession>
<gene>
    <name evidence="8 12" type="primary">hisD</name>
    <name evidence="12" type="ORF">I6N96_03740</name>
</gene>
<dbReference type="Pfam" id="PF00815">
    <property type="entry name" value="Histidinol_dh"/>
    <property type="match status" value="1"/>
</dbReference>
<keyword evidence="13" id="KW-1185">Reference proteome</keyword>
<keyword evidence="8" id="KW-0520">NAD</keyword>
<dbReference type="EC" id="1.1.1.23" evidence="3 8"/>
<comment type="pathway">
    <text evidence="8">Amino-acid biosynthesis; L-histidine biosynthesis; L-histidine from 5-phospho-alpha-D-ribose 1-diphosphate: step 9/9.</text>
</comment>
<evidence type="ECO:0000256" key="4">
    <source>
        <dbReference type="ARBA" id="ARBA00022723"/>
    </source>
</evidence>
<feature type="active site" description="Proton acceptor" evidence="8">
    <location>
        <position position="324"/>
    </location>
</feature>
<feature type="binding site" evidence="8">
    <location>
        <position position="259"/>
    </location>
    <ligand>
        <name>Zn(2+)</name>
        <dbReference type="ChEBI" id="CHEBI:29105"/>
    </ligand>
</feature>
<feature type="binding site" evidence="8">
    <location>
        <position position="256"/>
    </location>
    <ligand>
        <name>substrate</name>
    </ligand>
</feature>
<name>A0ABS4CFG0_9ENTE</name>
<keyword evidence="8" id="KW-0028">Amino-acid biosynthesis</keyword>
<evidence type="ECO:0000256" key="6">
    <source>
        <dbReference type="ARBA" id="ARBA00023002"/>
    </source>
</evidence>
<feature type="binding site" evidence="8">
    <location>
        <position position="417"/>
    </location>
    <ligand>
        <name>Zn(2+)</name>
        <dbReference type="ChEBI" id="CHEBI:29105"/>
    </ligand>
</feature>
<feature type="binding site" evidence="8">
    <location>
        <position position="358"/>
    </location>
    <ligand>
        <name>substrate</name>
    </ligand>
</feature>
<keyword evidence="6 8" id="KW-0560">Oxidoreductase</keyword>
<dbReference type="NCBIfam" id="TIGR00069">
    <property type="entry name" value="hisD"/>
    <property type="match status" value="1"/>
</dbReference>
<evidence type="ECO:0000256" key="7">
    <source>
        <dbReference type="ARBA" id="ARBA00049489"/>
    </source>
</evidence>
<dbReference type="CDD" id="cd06572">
    <property type="entry name" value="Histidinol_dh"/>
    <property type="match status" value="1"/>
</dbReference>
<evidence type="ECO:0000256" key="11">
    <source>
        <dbReference type="SAM" id="Coils"/>
    </source>
</evidence>
<dbReference type="InterPro" id="IPR022695">
    <property type="entry name" value="Histidinol_DH_monofunct"/>
</dbReference>
<keyword evidence="4 8" id="KW-0479">Metal-binding</keyword>
<feature type="binding site" evidence="8">
    <location>
        <position position="188"/>
    </location>
    <ligand>
        <name>NAD(+)</name>
        <dbReference type="ChEBI" id="CHEBI:57540"/>
    </ligand>
</feature>
<dbReference type="PROSITE" id="PS00611">
    <property type="entry name" value="HISOL_DEHYDROGENASE"/>
    <property type="match status" value="1"/>
</dbReference>
<protein>
    <recommendedName>
        <fullName evidence="3 8">Histidinol dehydrogenase</fullName>
        <shortName evidence="8">HDH</shortName>
        <ecNumber evidence="3 8">1.1.1.23</ecNumber>
    </recommendedName>
</protein>
<evidence type="ECO:0000256" key="10">
    <source>
        <dbReference type="RuleBase" id="RU004175"/>
    </source>
</evidence>
<dbReference type="Gene3D" id="3.40.50.1980">
    <property type="entry name" value="Nitrogenase molybdenum iron protein domain"/>
    <property type="match status" value="2"/>
</dbReference>
<feature type="binding site" evidence="8">
    <location>
        <position position="256"/>
    </location>
    <ligand>
        <name>Zn(2+)</name>
        <dbReference type="ChEBI" id="CHEBI:29105"/>
    </ligand>
</feature>
<dbReference type="PANTHER" id="PTHR21256:SF2">
    <property type="entry name" value="HISTIDINE BIOSYNTHESIS TRIFUNCTIONAL PROTEIN"/>
    <property type="match status" value="1"/>
</dbReference>
<feature type="coiled-coil region" evidence="11">
    <location>
        <begin position="60"/>
        <end position="91"/>
    </location>
</feature>
<evidence type="ECO:0000256" key="8">
    <source>
        <dbReference type="HAMAP-Rule" id="MF_01024"/>
    </source>
</evidence>
<feature type="binding site" evidence="8">
    <location>
        <position position="259"/>
    </location>
    <ligand>
        <name>substrate</name>
    </ligand>
</feature>